<protein>
    <submittedName>
        <fullName evidence="2">Uncharacterized protein</fullName>
    </submittedName>
</protein>
<evidence type="ECO:0000313" key="2">
    <source>
        <dbReference type="EMBL" id="CNG60627.1"/>
    </source>
</evidence>
<dbReference type="AlphaFoldDB" id="A0A9P1Q031"/>
<name>A0A9P1Q031_YEREN</name>
<keyword evidence="1" id="KW-0472">Membrane</keyword>
<accession>A0A9P1Q031</accession>
<feature type="transmembrane region" description="Helical" evidence="1">
    <location>
        <begin position="12"/>
        <end position="30"/>
    </location>
</feature>
<dbReference type="RefSeq" id="WP_072083109.1">
    <property type="nucleotide sequence ID" value="NZ_JBGEEM010000062.1"/>
</dbReference>
<evidence type="ECO:0000313" key="3">
    <source>
        <dbReference type="Proteomes" id="UP000041356"/>
    </source>
</evidence>
<proteinExistence type="predicted"/>
<organism evidence="2 3">
    <name type="scientific">Yersinia enterocolitica</name>
    <dbReference type="NCBI Taxonomy" id="630"/>
    <lineage>
        <taxon>Bacteria</taxon>
        <taxon>Pseudomonadati</taxon>
        <taxon>Pseudomonadota</taxon>
        <taxon>Gammaproteobacteria</taxon>
        <taxon>Enterobacterales</taxon>
        <taxon>Yersiniaceae</taxon>
        <taxon>Yersinia</taxon>
    </lineage>
</organism>
<sequence>MERRSVPLGIRILITIALFVLSFIVLRPSTPVTQREYDFWNAAANFFGEYDVEGFVGVALLISCTIISFVCYKIVIRVAERRMNRCR</sequence>
<reference evidence="2 3" key="1">
    <citation type="submission" date="2015-03" db="EMBL/GenBank/DDBJ databases">
        <authorList>
            <consortium name="Pathogen Informatics"/>
            <person name="Murphy D."/>
        </authorList>
    </citation>
    <scope>NUCLEOTIDE SEQUENCE [LARGE SCALE GENOMIC DNA]</scope>
    <source>
        <strain evidence="2 3">IP27818</strain>
    </source>
</reference>
<comment type="caution">
    <text evidence="2">The sequence shown here is derived from an EMBL/GenBank/DDBJ whole genome shotgun (WGS) entry which is preliminary data.</text>
</comment>
<feature type="transmembrane region" description="Helical" evidence="1">
    <location>
        <begin position="55"/>
        <end position="75"/>
    </location>
</feature>
<dbReference type="EMBL" id="CPZF01000020">
    <property type="protein sequence ID" value="CNG60627.1"/>
    <property type="molecule type" value="Genomic_DNA"/>
</dbReference>
<keyword evidence="1" id="KW-1133">Transmembrane helix</keyword>
<keyword evidence="1" id="KW-0812">Transmembrane</keyword>
<dbReference type="Proteomes" id="UP000041356">
    <property type="component" value="Unassembled WGS sequence"/>
</dbReference>
<evidence type="ECO:0000256" key="1">
    <source>
        <dbReference type="SAM" id="Phobius"/>
    </source>
</evidence>
<gene>
    <name evidence="2" type="ORF">ERS137939_04447</name>
</gene>